<dbReference type="InterPro" id="IPR023608">
    <property type="entry name" value="Transglutaminase_animal"/>
</dbReference>
<dbReference type="GO" id="GO:0005739">
    <property type="term" value="C:mitochondrion"/>
    <property type="evidence" value="ECO:0007669"/>
    <property type="project" value="TreeGrafter"/>
</dbReference>
<reference evidence="4" key="1">
    <citation type="submission" date="2025-08" db="UniProtKB">
        <authorList>
            <consortium name="Ensembl"/>
        </authorList>
    </citation>
    <scope>IDENTIFICATION</scope>
</reference>
<dbReference type="InterPro" id="IPR038765">
    <property type="entry name" value="Papain-like_cys_pep_sf"/>
</dbReference>
<dbReference type="InterPro" id="IPR002931">
    <property type="entry name" value="Transglutaminase-like"/>
</dbReference>
<protein>
    <submittedName>
        <fullName evidence="4">Protein-glutamine gamma-glutamyltransferase 5-like</fullName>
    </submittedName>
</protein>
<dbReference type="InterPro" id="IPR036238">
    <property type="entry name" value="Transglutaminase_C_sf"/>
</dbReference>
<dbReference type="Proteomes" id="UP000264820">
    <property type="component" value="Unplaced"/>
</dbReference>
<dbReference type="GO" id="GO:0007399">
    <property type="term" value="P:nervous system development"/>
    <property type="evidence" value="ECO:0007669"/>
    <property type="project" value="UniProtKB-ARBA"/>
</dbReference>
<reference evidence="4" key="2">
    <citation type="submission" date="2025-09" db="UniProtKB">
        <authorList>
            <consortium name="Ensembl"/>
        </authorList>
    </citation>
    <scope>IDENTIFICATION</scope>
</reference>
<dbReference type="GO" id="GO:0003810">
    <property type="term" value="F:protein-glutamine gamma-glutamyltransferase activity"/>
    <property type="evidence" value="ECO:0007669"/>
    <property type="project" value="InterPro"/>
</dbReference>
<sequence length="687" mass="76615">QPANPGSIVVVGQRRLKLVNFEIQENHISHETQGLSDKHLVVRRGKPFKVTLLFYRRMWNPKAERLALQVLLGDFVHTQKTMWSDPHSWSAQIYPGNIRQRVVTIHVCAPVLSSVARYQLLVHIVGAHEQSSYAAGTFVLLCNPWLKEDPVYMPLDVQRQEYVKSDYGVIYMGTDVSVSQRPWSFGQYEPGVLEACLQLLQVSPQHLSNSHKDYVLRADPAYLSRIICAMVNSSDDMGLLEGRWKGSYKDGVEPTQWSGSADILHRWMASKGKPVRYGQCWVFASVLCTVMRVLGIPSRVVTVFNAAHDGDGNLITEEFYSSTGERLGLSKDSIWNFHVWVECWMKRSDIGVGFDGWQVVDPTPQEMSGGAYRCGPCPVVAIQRRYLGTPYDTAFVYASVDADIVRMIVRSGKVVGKKVDTKWVGRLIFTKSIGSDVPVDLTDSYKRQKRRKGSIEGSSPYGLGSCPDTSSLDVTLTVQGEPTSGKSINLTVTITNLTNSTRLLREHLNSQLKEFNSGPEKSFWKSHQEVSIQPFGDLTRHHFIPSSKYEAFLVGDDIVKVVAVIKDLKTKERVLAIQDFNLSSPKINIKVEGGDSIQLKKEHTAIVSFTNKLNKPLSGAVLTVEGYGLLQGKQEARLTVLHPDEKIEKKVAIMASTSGTKLLSASFSHSSSSNVVSRRFHKVSVTT</sequence>
<evidence type="ECO:0000256" key="2">
    <source>
        <dbReference type="PIRSR" id="PIRSR000459-1"/>
    </source>
</evidence>
<dbReference type="SMART" id="SM00460">
    <property type="entry name" value="TGc"/>
    <property type="match status" value="1"/>
</dbReference>
<dbReference type="AlphaFoldDB" id="A0A3Q2XI53"/>
<accession>A0A3Q2XI53</accession>
<dbReference type="InterPro" id="IPR008958">
    <property type="entry name" value="Transglutaminase_C"/>
</dbReference>
<dbReference type="Gene3D" id="3.90.260.10">
    <property type="entry name" value="Transglutaminase-like"/>
    <property type="match status" value="1"/>
</dbReference>
<dbReference type="PIRSF" id="PIRSF000459">
    <property type="entry name" value="TGM_EBP42"/>
    <property type="match status" value="1"/>
</dbReference>
<comment type="similarity">
    <text evidence="1">Belongs to the transglutaminase superfamily. Transglutaminase family.</text>
</comment>
<dbReference type="Pfam" id="PF01841">
    <property type="entry name" value="Transglut_core"/>
    <property type="match status" value="1"/>
</dbReference>
<dbReference type="SUPFAM" id="SSF49309">
    <property type="entry name" value="Transglutaminase, two C-terminal domains"/>
    <property type="match status" value="2"/>
</dbReference>
<feature type="active site" evidence="2">
    <location>
        <position position="280"/>
    </location>
</feature>
<dbReference type="InterPro" id="IPR001102">
    <property type="entry name" value="Transglutaminase_N"/>
</dbReference>
<dbReference type="Pfam" id="PF00868">
    <property type="entry name" value="Transglut_N"/>
    <property type="match status" value="1"/>
</dbReference>
<dbReference type="PANTHER" id="PTHR11590">
    <property type="entry name" value="PROTEIN-GLUTAMINE GAMMA-GLUTAMYLTRANSFERASE"/>
    <property type="match status" value="1"/>
</dbReference>
<proteinExistence type="inferred from homology"/>
<evidence type="ECO:0000256" key="1">
    <source>
        <dbReference type="ARBA" id="ARBA00005968"/>
    </source>
</evidence>
<keyword evidence="5" id="KW-1185">Reference proteome</keyword>
<dbReference type="STRING" id="109280.ENSHCOP00000003467"/>
<evidence type="ECO:0000259" key="3">
    <source>
        <dbReference type="SMART" id="SM00460"/>
    </source>
</evidence>
<dbReference type="SUPFAM" id="SSF81296">
    <property type="entry name" value="E set domains"/>
    <property type="match status" value="1"/>
</dbReference>
<dbReference type="OMA" id="HICSPVQ"/>
<dbReference type="Ensembl" id="ENSHCOT00000008684.1">
    <property type="protein sequence ID" value="ENSHCOP00000003467.1"/>
    <property type="gene ID" value="ENSHCOG00000004837.1"/>
</dbReference>
<name>A0A3Q2XI53_HIPCM</name>
<dbReference type="Pfam" id="PF00927">
    <property type="entry name" value="Transglut_C"/>
    <property type="match status" value="1"/>
</dbReference>
<dbReference type="InterPro" id="IPR013783">
    <property type="entry name" value="Ig-like_fold"/>
</dbReference>
<feature type="active site" evidence="2">
    <location>
        <position position="338"/>
    </location>
</feature>
<dbReference type="InterPro" id="IPR036985">
    <property type="entry name" value="Transglutaminase-like_sf"/>
</dbReference>
<evidence type="ECO:0000313" key="4">
    <source>
        <dbReference type="Ensembl" id="ENSHCOP00000003467.1"/>
    </source>
</evidence>
<dbReference type="SUPFAM" id="SSF54001">
    <property type="entry name" value="Cysteine proteinases"/>
    <property type="match status" value="1"/>
</dbReference>
<feature type="active site" evidence="2">
    <location>
        <position position="361"/>
    </location>
</feature>
<dbReference type="FunFam" id="3.90.260.10:FF:000002">
    <property type="entry name" value="Erythrocyte membrane protein band 4.2"/>
    <property type="match status" value="1"/>
</dbReference>
<dbReference type="Gene3D" id="2.60.40.10">
    <property type="entry name" value="Immunoglobulins"/>
    <property type="match status" value="3"/>
</dbReference>
<dbReference type="GeneTree" id="ENSGT01050000244866"/>
<organism evidence="4 5">
    <name type="scientific">Hippocampus comes</name>
    <name type="common">Tiger tail seahorse</name>
    <dbReference type="NCBI Taxonomy" id="109280"/>
    <lineage>
        <taxon>Eukaryota</taxon>
        <taxon>Metazoa</taxon>
        <taxon>Chordata</taxon>
        <taxon>Craniata</taxon>
        <taxon>Vertebrata</taxon>
        <taxon>Euteleostomi</taxon>
        <taxon>Actinopterygii</taxon>
        <taxon>Neopterygii</taxon>
        <taxon>Teleostei</taxon>
        <taxon>Neoteleostei</taxon>
        <taxon>Acanthomorphata</taxon>
        <taxon>Syngnathiaria</taxon>
        <taxon>Syngnathiformes</taxon>
        <taxon>Syngnathoidei</taxon>
        <taxon>Syngnathidae</taxon>
        <taxon>Hippocampus</taxon>
    </lineage>
</organism>
<dbReference type="InterPro" id="IPR014756">
    <property type="entry name" value="Ig_E-set"/>
</dbReference>
<evidence type="ECO:0000313" key="5">
    <source>
        <dbReference type="Proteomes" id="UP000264820"/>
    </source>
</evidence>
<feature type="domain" description="Transglutaminase-like" evidence="3">
    <location>
        <begin position="272"/>
        <end position="364"/>
    </location>
</feature>
<dbReference type="PANTHER" id="PTHR11590:SF80">
    <property type="entry name" value="TRANSGLUTAMINASE 5,-LIKE"/>
    <property type="match status" value="1"/>
</dbReference>
<dbReference type="InterPro" id="IPR050779">
    <property type="entry name" value="Transglutaminase"/>
</dbReference>